<protein>
    <recommendedName>
        <fullName evidence="9">Protein msta</fullName>
    </recommendedName>
</protein>
<keyword evidence="1" id="KW-0479">Metal-binding</keyword>
<feature type="domain" description="SET" evidence="5">
    <location>
        <begin position="42"/>
        <end position="277"/>
    </location>
</feature>
<proteinExistence type="predicted"/>
<dbReference type="InterPro" id="IPR001214">
    <property type="entry name" value="SET_dom"/>
</dbReference>
<evidence type="ECO:0000256" key="1">
    <source>
        <dbReference type="ARBA" id="ARBA00022723"/>
    </source>
</evidence>
<dbReference type="Pfam" id="PF00856">
    <property type="entry name" value="SET"/>
    <property type="match status" value="1"/>
</dbReference>
<keyword evidence="3" id="KW-0862">Zinc</keyword>
<dbReference type="PANTHER" id="PTHR46455">
    <property type="entry name" value="SET AND MYND DOMAIN CONTAINING, ARTHROPOD-SPECIFIC, MEMBER 4, ISOFORM A"/>
    <property type="match status" value="1"/>
</dbReference>
<dbReference type="EMBL" id="CAJVCH010406177">
    <property type="protein sequence ID" value="CAG7817876.1"/>
    <property type="molecule type" value="Genomic_DNA"/>
</dbReference>
<dbReference type="InterPro" id="IPR002893">
    <property type="entry name" value="Znf_MYND"/>
</dbReference>
<evidence type="ECO:0000256" key="2">
    <source>
        <dbReference type="ARBA" id="ARBA00022771"/>
    </source>
</evidence>
<dbReference type="PANTHER" id="PTHR46455:SF5">
    <property type="entry name" value="SET AND MYND DOMAIN CONTAINING, ARTHROPOD-SPECIFIC, MEMBER 4, ISOFORM A"/>
    <property type="match status" value="1"/>
</dbReference>
<comment type="caution">
    <text evidence="7">The sequence shown here is derived from an EMBL/GenBank/DDBJ whole genome shotgun (WGS) entry which is preliminary data.</text>
</comment>
<evidence type="ECO:0008006" key="9">
    <source>
        <dbReference type="Google" id="ProtNLM"/>
    </source>
</evidence>
<accession>A0A8J2KH65</accession>
<dbReference type="Pfam" id="PF01753">
    <property type="entry name" value="zf-MYND"/>
    <property type="match status" value="1"/>
</dbReference>
<dbReference type="PROSITE" id="PS01360">
    <property type="entry name" value="ZF_MYND_1"/>
    <property type="match status" value="1"/>
</dbReference>
<dbReference type="OrthoDB" id="265717at2759"/>
<evidence type="ECO:0000313" key="8">
    <source>
        <dbReference type="Proteomes" id="UP000708208"/>
    </source>
</evidence>
<keyword evidence="8" id="KW-1185">Reference proteome</keyword>
<evidence type="ECO:0000259" key="5">
    <source>
        <dbReference type="PROSITE" id="PS50280"/>
    </source>
</evidence>
<evidence type="ECO:0000256" key="3">
    <source>
        <dbReference type="ARBA" id="ARBA00022833"/>
    </source>
</evidence>
<dbReference type="GO" id="GO:0008270">
    <property type="term" value="F:zinc ion binding"/>
    <property type="evidence" value="ECO:0007669"/>
    <property type="project" value="UniProtKB-KW"/>
</dbReference>
<name>A0A8J2KH65_9HEXA</name>
<dbReference type="AlphaFoldDB" id="A0A8J2KH65"/>
<reference evidence="7" key="1">
    <citation type="submission" date="2021-06" db="EMBL/GenBank/DDBJ databases">
        <authorList>
            <person name="Hodson N. C."/>
            <person name="Mongue J. A."/>
            <person name="Jaron S. K."/>
        </authorList>
    </citation>
    <scope>NUCLEOTIDE SEQUENCE</scope>
</reference>
<gene>
    <name evidence="7" type="ORF">AFUS01_LOCUS28415</name>
</gene>
<evidence type="ECO:0000259" key="6">
    <source>
        <dbReference type="PROSITE" id="PS50865"/>
    </source>
</evidence>
<dbReference type="InterPro" id="IPR053010">
    <property type="entry name" value="SET_SmydA-8"/>
</dbReference>
<dbReference type="PROSITE" id="PS50280">
    <property type="entry name" value="SET"/>
    <property type="match status" value="1"/>
</dbReference>
<organism evidence="7 8">
    <name type="scientific">Allacma fusca</name>
    <dbReference type="NCBI Taxonomy" id="39272"/>
    <lineage>
        <taxon>Eukaryota</taxon>
        <taxon>Metazoa</taxon>
        <taxon>Ecdysozoa</taxon>
        <taxon>Arthropoda</taxon>
        <taxon>Hexapoda</taxon>
        <taxon>Collembola</taxon>
        <taxon>Symphypleona</taxon>
        <taxon>Sminthuridae</taxon>
        <taxon>Allacma</taxon>
    </lineage>
</organism>
<dbReference type="PROSITE" id="PS50865">
    <property type="entry name" value="ZF_MYND_2"/>
    <property type="match status" value="1"/>
</dbReference>
<keyword evidence="2 4" id="KW-0863">Zinc-finger</keyword>
<dbReference type="Proteomes" id="UP000708208">
    <property type="component" value="Unassembled WGS sequence"/>
</dbReference>
<sequence>MEVGKCPVCSKKADKTCSACHSVSYCSSDHQKRHWKEHKKTCRIYLVKKNDVFGRYLVAARDITAGTIILNDAPLAYGPKQNTRPICLGCYKILDGTYTCSKCHLPMCSLSCEEEPAHAENECQVFQRCKSIPKVSNFVDHHPIYESIVTVRCLMLRDRSLKLWQALNQMEPHNEIRKGMIELWHRNQVNTVEFLRSRCNMESFDEDCIHSVLGFCDVNSFEIRSHGVEICGIYPNVCLMAHDCISNTHHSVTEDYRMVVRASVPIKKGEMITTVYTHTLDGTLERRQYIKESKFFDCVCKRCADPTELGTHLSSIKCQKGRCTGYLTPVNPLDKDVNWTCDNCENKLPVQKVQKLVGEIKEEMDAIKEGESLIPSLENLLEKHSEITVHKNHYLMISIVHSLSELYGRTKGWLIDDLSTNLLRRKEQHCRDLLQVLDIIEPGMTRIRGLTMYELHAALYFIAQREFTNDAMTADELKVQLDTVLQLLRDAQEILLFDCPNTPEGVIAKTIDESINGVNQVIKHCCNTTERTDT</sequence>
<feature type="domain" description="MYND-type" evidence="6">
    <location>
        <begin position="6"/>
        <end position="42"/>
    </location>
</feature>
<evidence type="ECO:0000313" key="7">
    <source>
        <dbReference type="EMBL" id="CAG7817876.1"/>
    </source>
</evidence>
<dbReference type="CDD" id="cd20071">
    <property type="entry name" value="SET_SMYD"/>
    <property type="match status" value="1"/>
</dbReference>
<evidence type="ECO:0000256" key="4">
    <source>
        <dbReference type="PROSITE-ProRule" id="PRU00134"/>
    </source>
</evidence>